<proteinExistence type="predicted"/>
<keyword evidence="2" id="KW-1185">Reference proteome</keyword>
<accession>A0ABT3ACQ0</accession>
<protein>
    <submittedName>
        <fullName evidence="1">Uncharacterized protein</fullName>
    </submittedName>
</protein>
<dbReference type="EMBL" id="JAOWKX010000011">
    <property type="protein sequence ID" value="MCV2886459.1"/>
    <property type="molecule type" value="Genomic_DNA"/>
</dbReference>
<sequence length="77" mass="8502">MMKSSGSRSNHLGEAGWFTLPYSGVWGIISSQYHQASKAEDHRIWIAPHLPVSLSSASYFSGEDPAMKQVINVIKKP</sequence>
<evidence type="ECO:0000313" key="1">
    <source>
        <dbReference type="EMBL" id="MCV2886459.1"/>
    </source>
</evidence>
<reference evidence="1 2" key="1">
    <citation type="submission" date="2022-10" db="EMBL/GenBank/DDBJ databases">
        <title>Aestuariibacter sp. AA17 isolated from Montipora capitata coral fragment.</title>
        <authorList>
            <person name="Emsley S.A."/>
            <person name="Pfannmuller K.M."/>
            <person name="Loughran R.M."/>
            <person name="Shlafstein M."/>
            <person name="Papke E."/>
            <person name="Saw J.H."/>
            <person name="Ushijima B."/>
            <person name="Videau P."/>
        </authorList>
    </citation>
    <scope>NUCLEOTIDE SEQUENCE [LARGE SCALE GENOMIC DNA]</scope>
    <source>
        <strain evidence="1 2">AA17</strain>
    </source>
</reference>
<comment type="caution">
    <text evidence="1">The sequence shown here is derived from an EMBL/GenBank/DDBJ whole genome shotgun (WGS) entry which is preliminary data.</text>
</comment>
<dbReference type="RefSeq" id="WP_263713746.1">
    <property type="nucleotide sequence ID" value="NZ_JAOWKX010000011.1"/>
</dbReference>
<evidence type="ECO:0000313" key="2">
    <source>
        <dbReference type="Proteomes" id="UP001652504"/>
    </source>
</evidence>
<organism evidence="1 2">
    <name type="scientific">Fluctibacter corallii</name>
    <dbReference type="NCBI Taxonomy" id="2984329"/>
    <lineage>
        <taxon>Bacteria</taxon>
        <taxon>Pseudomonadati</taxon>
        <taxon>Pseudomonadota</taxon>
        <taxon>Gammaproteobacteria</taxon>
        <taxon>Alteromonadales</taxon>
        <taxon>Alteromonadaceae</taxon>
        <taxon>Fluctibacter</taxon>
    </lineage>
</organism>
<name>A0ABT3ACQ0_9ALTE</name>
<dbReference type="Proteomes" id="UP001652504">
    <property type="component" value="Unassembled WGS sequence"/>
</dbReference>
<gene>
    <name evidence="1" type="ORF">OE749_17320</name>
</gene>